<reference evidence="17 18" key="1">
    <citation type="submission" date="2015-09" db="EMBL/GenBank/DDBJ databases">
        <title>Trachymyrmex cornetzi WGS genome.</title>
        <authorList>
            <person name="Nygaard S."/>
            <person name="Hu H."/>
            <person name="Boomsma J."/>
            <person name="Zhang G."/>
        </authorList>
    </citation>
    <scope>NUCLEOTIDE SEQUENCE [LARGE SCALE GENOMIC DNA]</scope>
    <source>
        <strain evidence="17">Tcor2-1</strain>
        <tissue evidence="17">Whole body</tissue>
    </source>
</reference>
<evidence type="ECO:0000313" key="18">
    <source>
        <dbReference type="Proteomes" id="UP000078492"/>
    </source>
</evidence>
<keyword evidence="13" id="KW-0511">Multifunctional enzyme</keyword>
<feature type="domain" description="MoaB/Mog" evidence="15">
    <location>
        <begin position="995"/>
        <end position="1143"/>
    </location>
</feature>
<evidence type="ECO:0000256" key="1">
    <source>
        <dbReference type="ARBA" id="ARBA00001946"/>
    </source>
</evidence>
<comment type="cofactor">
    <cofactor evidence="1">
        <name>Mg(2+)</name>
        <dbReference type="ChEBI" id="CHEBI:18420"/>
    </cofactor>
</comment>
<dbReference type="Gene3D" id="3.90.105.10">
    <property type="entry name" value="Molybdopterin biosynthesis moea protein, domain 2"/>
    <property type="match status" value="1"/>
</dbReference>
<dbReference type="InterPro" id="IPR001453">
    <property type="entry name" value="MoaB/Mog_dom"/>
</dbReference>
<feature type="compositionally biased region" description="Low complexity" evidence="14">
    <location>
        <begin position="711"/>
        <end position="720"/>
    </location>
</feature>
<feature type="region of interest" description="Disordered" evidence="14">
    <location>
        <begin position="732"/>
        <end position="783"/>
    </location>
</feature>
<gene>
    <name evidence="17" type="ORF">ALC57_07507</name>
</gene>
<dbReference type="UniPathway" id="UPA00344"/>
<dbReference type="InterPro" id="IPR005110">
    <property type="entry name" value="MoeA_linker/N"/>
</dbReference>
<dbReference type="Pfam" id="PF12213">
    <property type="entry name" value="Dpoe2NT"/>
    <property type="match status" value="1"/>
</dbReference>
<feature type="region of interest" description="Disordered" evidence="14">
    <location>
        <begin position="800"/>
        <end position="851"/>
    </location>
</feature>
<dbReference type="SUPFAM" id="SSF63882">
    <property type="entry name" value="MoeA N-terminal region -like"/>
    <property type="match status" value="1"/>
</dbReference>
<feature type="compositionally biased region" description="Basic residues" evidence="14">
    <location>
        <begin position="641"/>
        <end position="651"/>
    </location>
</feature>
<dbReference type="CDD" id="cd00887">
    <property type="entry name" value="MoeA"/>
    <property type="match status" value="1"/>
</dbReference>
<dbReference type="GO" id="GO:0061599">
    <property type="term" value="F:molybdopterin molybdotransferase activity"/>
    <property type="evidence" value="ECO:0007669"/>
    <property type="project" value="TreeGrafter"/>
</dbReference>
<keyword evidence="10" id="KW-0067">ATP-binding</keyword>
<comment type="similarity">
    <text evidence="3">In the N-terminal section; belongs to the MoaB/Mog family.</text>
</comment>
<proteinExistence type="inferred from homology"/>
<dbReference type="GO" id="GO:0046872">
    <property type="term" value="F:metal ion binding"/>
    <property type="evidence" value="ECO:0007669"/>
    <property type="project" value="UniProtKB-KW"/>
</dbReference>
<dbReference type="SUPFAM" id="SSF63867">
    <property type="entry name" value="MoeA C-terminal domain-like"/>
    <property type="match status" value="1"/>
</dbReference>
<dbReference type="InterPro" id="IPR005111">
    <property type="entry name" value="MoeA_C_domain_IV"/>
</dbReference>
<keyword evidence="12" id="KW-0501">Molybdenum cofactor biosynthesis</keyword>
<evidence type="ECO:0000259" key="15">
    <source>
        <dbReference type="SMART" id="SM00852"/>
    </source>
</evidence>
<evidence type="ECO:0000256" key="4">
    <source>
        <dbReference type="ARBA" id="ARBA00008339"/>
    </source>
</evidence>
<dbReference type="GO" id="GO:0003677">
    <property type="term" value="F:DNA binding"/>
    <property type="evidence" value="ECO:0007669"/>
    <property type="project" value="InterPro"/>
</dbReference>
<dbReference type="InterPro" id="IPR019147">
    <property type="entry name" value="SWAP_N_domain"/>
</dbReference>
<keyword evidence="5" id="KW-0500">Molybdenum</keyword>
<feature type="compositionally biased region" description="Basic and acidic residues" evidence="14">
    <location>
        <begin position="626"/>
        <end position="636"/>
    </location>
</feature>
<dbReference type="PANTHER" id="PTHR10192">
    <property type="entry name" value="MOLYBDOPTERIN BIOSYNTHESIS PROTEIN"/>
    <property type="match status" value="1"/>
</dbReference>
<evidence type="ECO:0000256" key="8">
    <source>
        <dbReference type="ARBA" id="ARBA00022723"/>
    </source>
</evidence>
<dbReference type="FunFam" id="2.170.190.11:FF:000001">
    <property type="entry name" value="Molybdopterin molybdenumtransferase"/>
    <property type="match status" value="1"/>
</dbReference>
<dbReference type="SUPFAM" id="SSF53218">
    <property type="entry name" value="Molybdenum cofactor biosynthesis proteins"/>
    <property type="match status" value="2"/>
</dbReference>
<sequence length="1626" mass="184022">MADSKCIQMIQTNFSLYGLVLSRELRISFAKQLLKIPQNERESWLSRIIELILAQNLDDPHVGAEHIKIAIEECLEPNKLKDTETVFNVIDGYNIPKIKYDISKKKFIIDNESTYPETQYKSLVFKYRFEMAWYKTLRHKQFLSSKFDKQQTHKTNLIPIEYLLSELRTGNVYFQDAFIMEGFIVIANGVYKDDVLHVKTIDLPPIESSESLRSDFGDTNTFGGSHNISLKMSEKLQIHEETNQDGMIVFIAELWLDVPHVLQKFRSILDGYMDYPPIAFVLCGHFLSFPTNITSTKTLITGFKNLVDIIIQYTSIKESTKFVFVPGPHDLGSPKILPKPPLPKCIIEEVTKMIPNAIFTTNPCRIQYCTKEILILREDMLTKMCRNTLRFPKEEHFFKHVSRRYIYIYIYIISIFIKSDPTQFLQLHGRPCKIHLDPAIAAAGDSPANMMPWQGNDDNLIDRFDVRAHLDWIPEPVDTIDVDIALTSEDRHINYERYRIIVQNEFLGVTEEKFLHQIHLEEQFGSSTKLDAAKDKKKSANNAAIGYNYETEEPIPEPVKTIDPVISEEKGDDEDSDIDLDICVDVSQIEPSQAHEMNLVAQKYGLLGADYFSFLTQDFEEAETLRQARKQEEEKAMYSGRRSRRERRAFREKKMIGRVMSPPSYAARESPEYNPYRKSSSKSRSRSTSPVNTGQITYITSFGGEEETHGSTSHVSSSNSRKVNYSYLRRRRSDSPAFNDRTVSKKISKSRSRSCSHEHARDLGSIQDPVQEVAPDDHEREVNHGRVVEVSYYGRRGKSSSLELELSDNEEKSSPAAPKTPTNTSVNKPKAGLSTNSGGGHKSLKITPQERLKKKMQVLLNRQYKADKKAEQLRIEKMEQQRQDREDEIREMSLKLRRKQRERRHRYEGHSSDTRSSVSRTPSPSRSPRHHTVRRDRRDTDGDRERDRDRDRERDRRDDRDRSRTESRRRYRDSPLRSLSPRSNRNTKMAPIRFAILTVSDTCASGEKIDESGPELKAFINNAENILQGDVSCTAIVQDDETSIMKYLIHWSDENKADVILTTGGTGFSERDVTPEATKKVIHKEAPGLSLEMLMSSLKITPMAVLSRAVCGIRHKTLIINLPGSRKAAIECLTAIASAIPHAVDLILDNKAKVKDTHNIVQHNITSCSHHASCTNPNIIRLYILNVATRLRESSFPMISVAEALRIIRFESTKDVEVEIVNLKDAYGRILSGETIRSNCDLPPFRASMKDGYAVLASDGKGRRTVLCGVKAGTAPALVSLKSGTCVRVNTGAPIPDEATAVVQVEDTKLVSKSSDGTEEEEIEIMIEPKEGQDIRPIGCDIKKGSSVLNPFTRIGPVEIGILAACGYKRVAVTLLPRIGILSTGDELQQPGEPLRPGQVYDSNRISLISLLKENGFDSLDFGIVTDNTMDMINKISIALEKVDILVTTGSVSMGDRDLLKPILETIFKATIHFGRVNMKPGKPTTFVTCTILGKKKFILCLPGNPVSALVTAHLFLLPLVNELHFDASESIIMQAKLTSSYNLDPRPEYARVILRWNDKETLPMAYSTGNQISSKLLNCNDANALLMLPGRTAEKQVLNKGDVVPARLISFKSRLKQIWINYTLN</sequence>
<dbReference type="Gene3D" id="3.40.980.10">
    <property type="entry name" value="MoaB/Mog-like domain"/>
    <property type="match status" value="2"/>
</dbReference>
<evidence type="ECO:0000256" key="2">
    <source>
        <dbReference type="ARBA" id="ARBA00005046"/>
    </source>
</evidence>
<dbReference type="SMART" id="SM01141">
    <property type="entry name" value="DRY_EERY"/>
    <property type="match status" value="1"/>
</dbReference>
<comment type="pathway">
    <text evidence="2">Cofactor biosynthesis; molybdopterin biosynthesis.</text>
</comment>
<dbReference type="GO" id="GO:0097112">
    <property type="term" value="P:gamma-aminobutyric acid receptor clustering"/>
    <property type="evidence" value="ECO:0007669"/>
    <property type="project" value="TreeGrafter"/>
</dbReference>
<evidence type="ECO:0000256" key="5">
    <source>
        <dbReference type="ARBA" id="ARBA00022505"/>
    </source>
</evidence>
<keyword evidence="6" id="KW-0808">Transferase</keyword>
<dbReference type="FunFam" id="3.40.980.10:FF:000002">
    <property type="entry name" value="Molybdopterin molybdenumtransferase"/>
    <property type="match status" value="1"/>
</dbReference>
<dbReference type="InterPro" id="IPR036425">
    <property type="entry name" value="MoaB/Mog-like_dom_sf"/>
</dbReference>
<protein>
    <submittedName>
        <fullName evidence="17">Molybdenum cofactor synthesis protein cinnamon</fullName>
    </submittedName>
</protein>
<dbReference type="Gene3D" id="2.40.340.10">
    <property type="entry name" value="MoeA, C-terminal, domain IV"/>
    <property type="match status" value="1"/>
</dbReference>
<feature type="region of interest" description="Disordered" evidence="14">
    <location>
        <begin position="704"/>
        <end position="723"/>
    </location>
</feature>
<dbReference type="GO" id="GO:0006260">
    <property type="term" value="P:DNA replication"/>
    <property type="evidence" value="ECO:0007669"/>
    <property type="project" value="UniProtKB-KW"/>
</dbReference>
<dbReference type="InterPro" id="IPR036688">
    <property type="entry name" value="MoeA_C_domain_IV_sf"/>
</dbReference>
<feature type="domain" description="MoaB/Mog" evidence="15">
    <location>
        <begin position="1380"/>
        <end position="1523"/>
    </location>
</feature>
<evidence type="ECO:0000256" key="7">
    <source>
        <dbReference type="ARBA" id="ARBA00022705"/>
    </source>
</evidence>
<dbReference type="Pfam" id="PF03454">
    <property type="entry name" value="MoeA_C"/>
    <property type="match status" value="1"/>
</dbReference>
<feature type="region of interest" description="Disordered" evidence="14">
    <location>
        <begin position="626"/>
        <end position="693"/>
    </location>
</feature>
<accession>A0A195E553</accession>
<dbReference type="STRING" id="471704.A0A195E553"/>
<dbReference type="InterPro" id="IPR008284">
    <property type="entry name" value="MoCF_biosynth_CS"/>
</dbReference>
<dbReference type="NCBIfam" id="TIGR00177">
    <property type="entry name" value="molyb_syn"/>
    <property type="match status" value="2"/>
</dbReference>
<keyword evidence="7" id="KW-0235">DNA replication</keyword>
<evidence type="ECO:0000256" key="11">
    <source>
        <dbReference type="ARBA" id="ARBA00022842"/>
    </source>
</evidence>
<comment type="similarity">
    <text evidence="4">In the C-terminal section; belongs to the MoeA family.</text>
</comment>
<evidence type="ECO:0000259" key="16">
    <source>
        <dbReference type="SMART" id="SM01141"/>
    </source>
</evidence>
<name>A0A195E553_9HYME</name>
<dbReference type="InterPro" id="IPR007185">
    <property type="entry name" value="DNA_pol_a/d/e_bsu"/>
</dbReference>
<dbReference type="CDD" id="cd00886">
    <property type="entry name" value="MogA_MoaB"/>
    <property type="match status" value="1"/>
</dbReference>
<dbReference type="GO" id="GO:0007529">
    <property type="term" value="P:establishment of synaptic specificity at neuromuscular junction"/>
    <property type="evidence" value="ECO:0007669"/>
    <property type="project" value="TreeGrafter"/>
</dbReference>
<dbReference type="EMBL" id="KQ979609">
    <property type="protein sequence ID" value="KYN20216.1"/>
    <property type="molecule type" value="Genomic_DNA"/>
</dbReference>
<dbReference type="Gene3D" id="1.10.8.60">
    <property type="match status" value="1"/>
</dbReference>
<keyword evidence="8" id="KW-0479">Metal-binding</keyword>
<feature type="region of interest" description="Disordered" evidence="14">
    <location>
        <begin position="897"/>
        <end position="987"/>
    </location>
</feature>
<dbReference type="Gene3D" id="2.170.190.11">
    <property type="entry name" value="Molybdopterin biosynthesis moea protein, domain 3"/>
    <property type="match status" value="1"/>
</dbReference>
<dbReference type="FunFam" id="3.40.980.10:FF:000001">
    <property type="entry name" value="Molybdopterin molybdenumtransferase"/>
    <property type="match status" value="1"/>
</dbReference>
<dbReference type="InterPro" id="IPR038987">
    <property type="entry name" value="MoeA-like"/>
</dbReference>
<dbReference type="Proteomes" id="UP000078492">
    <property type="component" value="Unassembled WGS sequence"/>
</dbReference>
<dbReference type="Gene3D" id="3.60.21.50">
    <property type="match status" value="1"/>
</dbReference>
<dbReference type="GO" id="GO:0005829">
    <property type="term" value="C:cytosol"/>
    <property type="evidence" value="ECO:0007669"/>
    <property type="project" value="TreeGrafter"/>
</dbReference>
<feature type="compositionally biased region" description="Basic residues" evidence="14">
    <location>
        <begin position="897"/>
        <end position="907"/>
    </location>
</feature>
<feature type="compositionally biased region" description="Low complexity" evidence="14">
    <location>
        <begin position="914"/>
        <end position="926"/>
    </location>
</feature>
<evidence type="ECO:0000256" key="14">
    <source>
        <dbReference type="SAM" id="MobiDB-lite"/>
    </source>
</evidence>
<dbReference type="Pfam" id="PF04042">
    <property type="entry name" value="DNA_pol_E_B"/>
    <property type="match status" value="1"/>
</dbReference>
<dbReference type="GO" id="GO:0099634">
    <property type="term" value="C:postsynaptic specialization membrane"/>
    <property type="evidence" value="ECO:0007669"/>
    <property type="project" value="GOC"/>
</dbReference>
<feature type="compositionally biased region" description="Basic and acidic residues" evidence="14">
    <location>
        <begin position="936"/>
        <end position="975"/>
    </location>
</feature>
<evidence type="ECO:0000256" key="10">
    <source>
        <dbReference type="ARBA" id="ARBA00022840"/>
    </source>
</evidence>
<evidence type="ECO:0000256" key="13">
    <source>
        <dbReference type="ARBA" id="ARBA00023268"/>
    </source>
</evidence>
<keyword evidence="9" id="KW-0547">Nucleotide-binding</keyword>
<dbReference type="PROSITE" id="PS01078">
    <property type="entry name" value="MOCF_BIOSYNTHESIS_1"/>
    <property type="match status" value="1"/>
</dbReference>
<dbReference type="PANTHER" id="PTHR10192:SF5">
    <property type="entry name" value="GEPHYRIN"/>
    <property type="match status" value="1"/>
</dbReference>
<evidence type="ECO:0000256" key="3">
    <source>
        <dbReference type="ARBA" id="ARBA00007589"/>
    </source>
</evidence>
<dbReference type="GO" id="GO:0030425">
    <property type="term" value="C:dendrite"/>
    <property type="evidence" value="ECO:0007669"/>
    <property type="project" value="TreeGrafter"/>
</dbReference>
<dbReference type="InterPro" id="IPR036135">
    <property type="entry name" value="MoeA_linker/N_sf"/>
</dbReference>
<keyword evidence="18" id="KW-1185">Reference proteome</keyword>
<keyword evidence="11" id="KW-0460">Magnesium</keyword>
<dbReference type="SMART" id="SM00852">
    <property type="entry name" value="MoCF_biosynth"/>
    <property type="match status" value="2"/>
</dbReference>
<evidence type="ECO:0000256" key="12">
    <source>
        <dbReference type="ARBA" id="ARBA00023150"/>
    </source>
</evidence>
<dbReference type="InterPro" id="IPR024639">
    <property type="entry name" value="DNA_pol_e_bsu_N"/>
</dbReference>
<dbReference type="GO" id="GO:0098970">
    <property type="term" value="P:postsynaptic neurotransmitter receptor diffusion trapping"/>
    <property type="evidence" value="ECO:0007669"/>
    <property type="project" value="TreeGrafter"/>
</dbReference>
<dbReference type="GO" id="GO:0072579">
    <property type="term" value="P:glycine receptor clustering"/>
    <property type="evidence" value="ECO:0007669"/>
    <property type="project" value="TreeGrafter"/>
</dbReference>
<dbReference type="Pfam" id="PF00994">
    <property type="entry name" value="MoCF_biosynth"/>
    <property type="match status" value="2"/>
</dbReference>
<evidence type="ECO:0000256" key="6">
    <source>
        <dbReference type="ARBA" id="ARBA00022679"/>
    </source>
</evidence>
<evidence type="ECO:0000313" key="17">
    <source>
        <dbReference type="EMBL" id="KYN20216.1"/>
    </source>
</evidence>
<dbReference type="GO" id="GO:0006777">
    <property type="term" value="P:Mo-molybdopterin cofactor biosynthetic process"/>
    <property type="evidence" value="ECO:0007669"/>
    <property type="project" value="UniProtKB-KW"/>
</dbReference>
<feature type="compositionally biased region" description="Basic residues" evidence="14">
    <location>
        <begin position="744"/>
        <end position="754"/>
    </location>
</feature>
<organism evidence="17 18">
    <name type="scientific">Trachymyrmex cornetzi</name>
    <dbReference type="NCBI Taxonomy" id="471704"/>
    <lineage>
        <taxon>Eukaryota</taxon>
        <taxon>Metazoa</taxon>
        <taxon>Ecdysozoa</taxon>
        <taxon>Arthropoda</taxon>
        <taxon>Hexapoda</taxon>
        <taxon>Insecta</taxon>
        <taxon>Pterygota</taxon>
        <taxon>Neoptera</taxon>
        <taxon>Endopterygota</taxon>
        <taxon>Hymenoptera</taxon>
        <taxon>Apocrita</taxon>
        <taxon>Aculeata</taxon>
        <taxon>Formicoidea</taxon>
        <taxon>Formicidae</taxon>
        <taxon>Myrmicinae</taxon>
        <taxon>Trachymyrmex</taxon>
    </lineage>
</organism>
<dbReference type="Pfam" id="PF09750">
    <property type="entry name" value="DRY_EERY"/>
    <property type="match status" value="1"/>
</dbReference>
<feature type="domain" description="Suppressor of white apricot N-terminal" evidence="16">
    <location>
        <begin position="423"/>
        <end position="553"/>
    </location>
</feature>
<evidence type="ECO:0000256" key="9">
    <source>
        <dbReference type="ARBA" id="ARBA00022741"/>
    </source>
</evidence>
<feature type="compositionally biased region" description="Low complexity" evidence="14">
    <location>
        <begin position="976"/>
        <end position="986"/>
    </location>
</feature>
<dbReference type="GO" id="GO:0005524">
    <property type="term" value="F:ATP binding"/>
    <property type="evidence" value="ECO:0007669"/>
    <property type="project" value="UniProtKB-KW"/>
</dbReference>
<dbReference type="Pfam" id="PF03453">
    <property type="entry name" value="MoeA_N"/>
    <property type="match status" value="1"/>
</dbReference>